<dbReference type="EMBL" id="CP000961">
    <property type="protein sequence ID" value="ACA87658.1"/>
    <property type="molecule type" value="Genomic_DNA"/>
</dbReference>
<dbReference type="AlphaFoldDB" id="B1KPX5"/>
<proteinExistence type="predicted"/>
<dbReference type="RefSeq" id="WP_012325993.1">
    <property type="nucleotide sequence ID" value="NC_010506.1"/>
</dbReference>
<feature type="transmembrane region" description="Helical" evidence="1">
    <location>
        <begin position="117"/>
        <end position="135"/>
    </location>
</feature>
<dbReference type="KEGG" id="swd:Swoo_3390"/>
<keyword evidence="1" id="KW-1133">Transmembrane helix</keyword>
<keyword evidence="1" id="KW-0812">Transmembrane</keyword>
<organism evidence="2 3">
    <name type="scientific">Shewanella woodyi (strain ATCC 51908 / MS32)</name>
    <dbReference type="NCBI Taxonomy" id="392500"/>
    <lineage>
        <taxon>Bacteria</taxon>
        <taxon>Pseudomonadati</taxon>
        <taxon>Pseudomonadota</taxon>
        <taxon>Gammaproteobacteria</taxon>
        <taxon>Alteromonadales</taxon>
        <taxon>Shewanellaceae</taxon>
        <taxon>Shewanella</taxon>
    </lineage>
</organism>
<dbReference type="eggNOG" id="ENOG5031I83">
    <property type="taxonomic scope" value="Bacteria"/>
</dbReference>
<accession>B1KPX5</accession>
<keyword evidence="3" id="KW-1185">Reference proteome</keyword>
<evidence type="ECO:0000313" key="3">
    <source>
        <dbReference type="Proteomes" id="UP000002168"/>
    </source>
</evidence>
<dbReference type="Proteomes" id="UP000002168">
    <property type="component" value="Chromosome"/>
</dbReference>
<evidence type="ECO:0000256" key="1">
    <source>
        <dbReference type="SAM" id="Phobius"/>
    </source>
</evidence>
<dbReference type="HOGENOM" id="CLU_1757580_0_0_6"/>
<name>B1KPX5_SHEWM</name>
<feature type="transmembrane region" description="Helical" evidence="1">
    <location>
        <begin position="39"/>
        <end position="59"/>
    </location>
</feature>
<evidence type="ECO:0000313" key="2">
    <source>
        <dbReference type="EMBL" id="ACA87658.1"/>
    </source>
</evidence>
<reference evidence="2 3" key="1">
    <citation type="submission" date="2008-02" db="EMBL/GenBank/DDBJ databases">
        <title>Complete sequence of Shewanella woodyi ATCC 51908.</title>
        <authorList>
            <consortium name="US DOE Joint Genome Institute"/>
            <person name="Copeland A."/>
            <person name="Lucas S."/>
            <person name="Lapidus A."/>
            <person name="Glavina del Rio T."/>
            <person name="Dalin E."/>
            <person name="Tice H."/>
            <person name="Bruce D."/>
            <person name="Goodwin L."/>
            <person name="Pitluck S."/>
            <person name="Sims D."/>
            <person name="Brettin T."/>
            <person name="Detter J.C."/>
            <person name="Han C."/>
            <person name="Kuske C.R."/>
            <person name="Schmutz J."/>
            <person name="Larimer F."/>
            <person name="Land M."/>
            <person name="Hauser L."/>
            <person name="Kyrpides N."/>
            <person name="Lykidis A."/>
            <person name="Zhao J.-S."/>
            <person name="Richardson P."/>
        </authorList>
    </citation>
    <scope>NUCLEOTIDE SEQUENCE [LARGE SCALE GENOMIC DNA]</scope>
    <source>
        <strain evidence="3">ATCC 51908 / MS32</strain>
    </source>
</reference>
<feature type="transmembrane region" description="Helical" evidence="1">
    <location>
        <begin position="71"/>
        <end position="90"/>
    </location>
</feature>
<gene>
    <name evidence="2" type="ordered locus">Swoo_3390</name>
</gene>
<sequence>MLVIKNEKMLSLVLVIVYGLLVCLGAVAGTCTQGDDARFYASLLYGTPLFLLLILRVAFDKNRILFKRINVVAALLLMTSVSYFWMPLMIDTTIKGHHLCGGDFDSYINGSYALERFIPVLHIFSSLFVLIFTVSKLMAAKRSKLANC</sequence>
<keyword evidence="1" id="KW-0472">Membrane</keyword>
<protein>
    <submittedName>
        <fullName evidence="2">Uncharacterized protein</fullName>
    </submittedName>
</protein>